<reference evidence="2" key="1">
    <citation type="journal article" date="2014" name="Int. J. Syst. Evol. Microbiol.">
        <title>Complete genome sequence of Corynebacterium casei LMG S-19264T (=DSM 44701T), isolated from a smear-ripened cheese.</title>
        <authorList>
            <consortium name="US DOE Joint Genome Institute (JGI-PGF)"/>
            <person name="Walter F."/>
            <person name="Albersmeier A."/>
            <person name="Kalinowski J."/>
            <person name="Ruckert C."/>
        </authorList>
    </citation>
    <scope>NUCLEOTIDE SEQUENCE</scope>
    <source>
        <strain evidence="2">JCM 4956</strain>
    </source>
</reference>
<feature type="region of interest" description="Disordered" evidence="1">
    <location>
        <begin position="1"/>
        <end position="24"/>
    </location>
</feature>
<dbReference type="Proteomes" id="UP000645555">
    <property type="component" value="Unassembled WGS sequence"/>
</dbReference>
<gene>
    <name evidence="2" type="ORF">GCM10010515_38980</name>
</gene>
<dbReference type="EMBL" id="BMWD01000013">
    <property type="protein sequence ID" value="GGX67661.1"/>
    <property type="molecule type" value="Genomic_DNA"/>
</dbReference>
<keyword evidence="3" id="KW-1185">Reference proteome</keyword>
<dbReference type="AlphaFoldDB" id="A0A918KLJ5"/>
<proteinExistence type="predicted"/>
<evidence type="ECO:0000313" key="3">
    <source>
        <dbReference type="Proteomes" id="UP000645555"/>
    </source>
</evidence>
<organism evidence="2 3">
    <name type="scientific">Streptomyces fructofermentans</name>
    <dbReference type="NCBI Taxonomy" id="152141"/>
    <lineage>
        <taxon>Bacteria</taxon>
        <taxon>Bacillati</taxon>
        <taxon>Actinomycetota</taxon>
        <taxon>Actinomycetes</taxon>
        <taxon>Kitasatosporales</taxon>
        <taxon>Streptomycetaceae</taxon>
        <taxon>Streptomyces</taxon>
    </lineage>
</organism>
<name>A0A918KLJ5_9ACTN</name>
<comment type="caution">
    <text evidence="2">The sequence shown here is derived from an EMBL/GenBank/DDBJ whole genome shotgun (WGS) entry which is preliminary data.</text>
</comment>
<evidence type="ECO:0000256" key="1">
    <source>
        <dbReference type="SAM" id="MobiDB-lite"/>
    </source>
</evidence>
<evidence type="ECO:0000313" key="2">
    <source>
        <dbReference type="EMBL" id="GGX67661.1"/>
    </source>
</evidence>
<reference evidence="2" key="2">
    <citation type="submission" date="2020-09" db="EMBL/GenBank/DDBJ databases">
        <authorList>
            <person name="Sun Q."/>
            <person name="Ohkuma M."/>
        </authorList>
    </citation>
    <scope>NUCLEOTIDE SEQUENCE</scope>
    <source>
        <strain evidence="2">JCM 4956</strain>
    </source>
</reference>
<protein>
    <submittedName>
        <fullName evidence="2">Uncharacterized protein</fullName>
    </submittedName>
</protein>
<feature type="compositionally biased region" description="Low complexity" evidence="1">
    <location>
        <begin position="1"/>
        <end position="12"/>
    </location>
</feature>
<accession>A0A918KLJ5</accession>
<sequence>MLPSGRGSEAVEGAGGGPGEGARCTVMQPETAETATVTRSVAVVVVRCTRATLLRPARSGELTSE</sequence>